<evidence type="ECO:0000256" key="1">
    <source>
        <dbReference type="SAM" id="MobiDB-lite"/>
    </source>
</evidence>
<dbReference type="Pfam" id="PF14223">
    <property type="entry name" value="Retrotran_gag_2"/>
    <property type="match status" value="1"/>
</dbReference>
<evidence type="ECO:0000313" key="3">
    <source>
        <dbReference type="Proteomes" id="UP000325577"/>
    </source>
</evidence>
<feature type="compositionally biased region" description="Acidic residues" evidence="1">
    <location>
        <begin position="136"/>
        <end position="156"/>
    </location>
</feature>
<evidence type="ECO:0000313" key="2">
    <source>
        <dbReference type="EMBL" id="KAA8516991.1"/>
    </source>
</evidence>
<dbReference type="EMBL" id="CM018051">
    <property type="protein sequence ID" value="KAA8516991.1"/>
    <property type="molecule type" value="Genomic_DNA"/>
</dbReference>
<accession>A0A5J4ZIF9</accession>
<reference evidence="2 3" key="1">
    <citation type="submission" date="2019-09" db="EMBL/GenBank/DDBJ databases">
        <title>A chromosome-level genome assembly of the Chinese tupelo Nyssa sinensis.</title>
        <authorList>
            <person name="Yang X."/>
            <person name="Kang M."/>
            <person name="Yang Y."/>
            <person name="Xiong H."/>
            <person name="Wang M."/>
            <person name="Zhang Z."/>
            <person name="Wang Z."/>
            <person name="Wu H."/>
            <person name="Ma T."/>
            <person name="Liu J."/>
            <person name="Xi Z."/>
        </authorList>
    </citation>
    <scope>NUCLEOTIDE SEQUENCE [LARGE SCALE GENOMIC DNA]</scope>
    <source>
        <strain evidence="2">J267</strain>
        <tissue evidence="2">Leaf</tissue>
    </source>
</reference>
<dbReference type="AlphaFoldDB" id="A0A5J4ZIF9"/>
<sequence length="381" mass="42265">MKAGESVNDYFGRTLIIANKMRIHGERMEDVVIIEKILRSMTSKYDYVVCSIEESNDLDALSIDELQSSLLVHEQRISRHAVVDEQALQVTYGAQQGGRGTYGAQQEGRGGGRSTYRGRGRGRGRFGHKQAILADLEWEKDEETSTEEESNGEESEVDRNMEENGSNDSESLIEEDASDVNNSPPEGRPRRPPAWMRDYETGQGLSDEEEILSTSPIQRNHSAAMKGECAANRLSSQLSHARRSMVLHKHRETKQALSLPPDGKAHNRQQAHQHQKVFEKWVDFGLGLGDENFIALKGSDVGMVAAVAVFPGEERDEEGGVEHEADSVVEPLVITEGVVATLMGYDPNAGYDTTYEEPVKRPCKVGERVRKEVEVIGGDIV</sequence>
<feature type="region of interest" description="Disordered" evidence="1">
    <location>
        <begin position="94"/>
        <end position="199"/>
    </location>
</feature>
<dbReference type="OrthoDB" id="2013098at2759"/>
<dbReference type="Proteomes" id="UP000325577">
    <property type="component" value="Linkage Group LG8"/>
</dbReference>
<name>A0A5J4ZIF9_9ASTE</name>
<proteinExistence type="predicted"/>
<keyword evidence="3" id="KW-1185">Reference proteome</keyword>
<dbReference type="PANTHER" id="PTHR35317">
    <property type="entry name" value="OS04G0629600 PROTEIN"/>
    <property type="match status" value="1"/>
</dbReference>
<dbReference type="PANTHER" id="PTHR35317:SF27">
    <property type="entry name" value="RETROVIRUS-RELATED POL POLYPROTEIN FROM TRANSPOSON TNT 1-94"/>
    <property type="match status" value="1"/>
</dbReference>
<feature type="region of interest" description="Disordered" evidence="1">
    <location>
        <begin position="245"/>
        <end position="271"/>
    </location>
</feature>
<protein>
    <submittedName>
        <fullName evidence="2">Uncharacterized protein</fullName>
    </submittedName>
</protein>
<organism evidence="2 3">
    <name type="scientific">Nyssa sinensis</name>
    <dbReference type="NCBI Taxonomy" id="561372"/>
    <lineage>
        <taxon>Eukaryota</taxon>
        <taxon>Viridiplantae</taxon>
        <taxon>Streptophyta</taxon>
        <taxon>Embryophyta</taxon>
        <taxon>Tracheophyta</taxon>
        <taxon>Spermatophyta</taxon>
        <taxon>Magnoliopsida</taxon>
        <taxon>eudicotyledons</taxon>
        <taxon>Gunneridae</taxon>
        <taxon>Pentapetalae</taxon>
        <taxon>asterids</taxon>
        <taxon>Cornales</taxon>
        <taxon>Nyssaceae</taxon>
        <taxon>Nyssa</taxon>
    </lineage>
</organism>
<feature type="compositionally biased region" description="Basic residues" evidence="1">
    <location>
        <begin position="116"/>
        <end position="128"/>
    </location>
</feature>
<gene>
    <name evidence="2" type="ORF">F0562_017191</name>
</gene>